<dbReference type="AlphaFoldDB" id="A0A1I0MPE1"/>
<dbReference type="Proteomes" id="UP000199437">
    <property type="component" value="Unassembled WGS sequence"/>
</dbReference>
<organism evidence="2 3">
    <name type="scientific">Roseivirga pacifica</name>
    <dbReference type="NCBI Taxonomy" id="1267423"/>
    <lineage>
        <taxon>Bacteria</taxon>
        <taxon>Pseudomonadati</taxon>
        <taxon>Bacteroidota</taxon>
        <taxon>Cytophagia</taxon>
        <taxon>Cytophagales</taxon>
        <taxon>Roseivirgaceae</taxon>
        <taxon>Roseivirga</taxon>
    </lineage>
</organism>
<gene>
    <name evidence="2" type="ORF">SAMN05216290_0586</name>
</gene>
<proteinExistence type="predicted"/>
<evidence type="ECO:0000313" key="3">
    <source>
        <dbReference type="Proteomes" id="UP000199437"/>
    </source>
</evidence>
<evidence type="ECO:0000256" key="1">
    <source>
        <dbReference type="SAM" id="Phobius"/>
    </source>
</evidence>
<evidence type="ECO:0000313" key="2">
    <source>
        <dbReference type="EMBL" id="SEV90369.1"/>
    </source>
</evidence>
<feature type="transmembrane region" description="Helical" evidence="1">
    <location>
        <begin position="108"/>
        <end position="129"/>
    </location>
</feature>
<feature type="transmembrane region" description="Helical" evidence="1">
    <location>
        <begin position="68"/>
        <end position="87"/>
    </location>
</feature>
<name>A0A1I0MPE1_9BACT</name>
<keyword evidence="1" id="KW-0472">Membrane</keyword>
<accession>A0A1I0MPE1</accession>
<dbReference type="EMBL" id="FOIR01000001">
    <property type="protein sequence ID" value="SEV90369.1"/>
    <property type="molecule type" value="Genomic_DNA"/>
</dbReference>
<keyword evidence="3" id="KW-1185">Reference proteome</keyword>
<keyword evidence="1" id="KW-0812">Transmembrane</keyword>
<feature type="transmembrane region" description="Helical" evidence="1">
    <location>
        <begin position="32"/>
        <end position="56"/>
    </location>
</feature>
<reference evidence="3" key="1">
    <citation type="submission" date="2016-10" db="EMBL/GenBank/DDBJ databases">
        <authorList>
            <person name="Varghese N."/>
            <person name="Submissions S."/>
        </authorList>
    </citation>
    <scope>NUCLEOTIDE SEQUENCE [LARGE SCALE GENOMIC DNA]</scope>
    <source>
        <strain evidence="3">CGMCC 1.12402</strain>
    </source>
</reference>
<sequence length="132" mass="15708">MTRAYRYIFFKLYKYATIVESKHSTDGGIPHLIAFCSICVLMFLNIMTAFVLLNQLLKVDLYFTRTSATVIAMLFMSSNYFLFLFKGKYKNYERLFISDKRRERVRTIAFWVYVVLTFVLFFTILPLFAPPR</sequence>
<protein>
    <submittedName>
        <fullName evidence="2">Uncharacterized protein</fullName>
    </submittedName>
</protein>
<keyword evidence="1" id="KW-1133">Transmembrane helix</keyword>